<organism evidence="1 2">
    <name type="scientific">Leptospira ognonensis</name>
    <dbReference type="NCBI Taxonomy" id="2484945"/>
    <lineage>
        <taxon>Bacteria</taxon>
        <taxon>Pseudomonadati</taxon>
        <taxon>Spirochaetota</taxon>
        <taxon>Spirochaetia</taxon>
        <taxon>Leptospirales</taxon>
        <taxon>Leptospiraceae</taxon>
        <taxon>Leptospira</taxon>
    </lineage>
</organism>
<dbReference type="EMBL" id="RQGD01000035">
    <property type="protein sequence ID" value="TGL57349.1"/>
    <property type="molecule type" value="Genomic_DNA"/>
</dbReference>
<dbReference type="AlphaFoldDB" id="A0A4R9K027"/>
<name>A0A4R9K027_9LEPT</name>
<comment type="caution">
    <text evidence="1">The sequence shown here is derived from an EMBL/GenBank/DDBJ whole genome shotgun (WGS) entry which is preliminary data.</text>
</comment>
<dbReference type="RefSeq" id="WP_135624471.1">
    <property type="nucleotide sequence ID" value="NZ_RQGD01000035.1"/>
</dbReference>
<protein>
    <submittedName>
        <fullName evidence="1">Uncharacterized protein</fullName>
    </submittedName>
</protein>
<reference evidence="1" key="1">
    <citation type="journal article" date="2019" name="PLoS Negl. Trop. Dis.">
        <title>Revisiting the worldwide diversity of Leptospira species in the environment.</title>
        <authorList>
            <person name="Vincent A.T."/>
            <person name="Schiettekatte O."/>
            <person name="Bourhy P."/>
            <person name="Veyrier F.J."/>
            <person name="Picardeau M."/>
        </authorList>
    </citation>
    <scope>NUCLEOTIDE SEQUENCE [LARGE SCALE GENOMIC DNA]</scope>
    <source>
        <strain evidence="1">201702476</strain>
    </source>
</reference>
<sequence length="229" mass="25932">MLRILLLSLLTVSLFQCKDTSIPLPFGAEMRIMPVDTTGKGSIDTNGYYIPEKGNYRVLYIEIDKNGNGSSDEFIWQGHATFQDPKTPSVRTMMKVHEQVDENNDGKIDLIRWLLPNDLIAMTQKDSDHDGYFETTSHYNVRKKIVRREIDATKKGTPSIFIFSDRAEIDSDGDFIPDKVVFGGSDLELEEKATNLRETKPLLSKDSLLVHPELLNREERPILGSGSLK</sequence>
<gene>
    <name evidence="1" type="ORF">EHQ58_13725</name>
</gene>
<evidence type="ECO:0000313" key="2">
    <source>
        <dbReference type="Proteomes" id="UP000297693"/>
    </source>
</evidence>
<evidence type="ECO:0000313" key="1">
    <source>
        <dbReference type="EMBL" id="TGL57349.1"/>
    </source>
</evidence>
<proteinExistence type="predicted"/>
<keyword evidence="2" id="KW-1185">Reference proteome</keyword>
<accession>A0A4R9K027</accession>
<dbReference type="OrthoDB" id="9791995at2"/>
<dbReference type="Proteomes" id="UP000297693">
    <property type="component" value="Unassembled WGS sequence"/>
</dbReference>